<accession>A0A0M2NHW5</accession>
<evidence type="ECO:0000313" key="3">
    <source>
        <dbReference type="EMBL" id="KKI49865.1"/>
    </source>
</evidence>
<dbReference type="GO" id="GO:0016791">
    <property type="term" value="F:phosphatase activity"/>
    <property type="evidence" value="ECO:0007669"/>
    <property type="project" value="TreeGrafter"/>
</dbReference>
<dbReference type="OrthoDB" id="1090916at2"/>
<dbReference type="Proteomes" id="UP000034076">
    <property type="component" value="Unassembled WGS sequence"/>
</dbReference>
<evidence type="ECO:0000313" key="4">
    <source>
        <dbReference type="Proteomes" id="UP000034076"/>
    </source>
</evidence>
<proteinExistence type="predicted"/>
<dbReference type="PANTHER" id="PTHR43156">
    <property type="entry name" value="STAGE II SPORULATION PROTEIN E-RELATED"/>
    <property type="match status" value="1"/>
</dbReference>
<dbReference type="PATRIC" id="fig|270498.16.peg.1730"/>
<reference evidence="3 4" key="1">
    <citation type="submission" date="2015-04" db="EMBL/GenBank/DDBJ databases">
        <title>Draft genome sequence of bacteremic isolate Catabacter hongkongensis type strain HKU16T.</title>
        <authorList>
            <person name="Lau S.K."/>
            <person name="Teng J.L."/>
            <person name="Huang Y."/>
            <person name="Curreem S.O."/>
            <person name="Tsui S.K."/>
            <person name="Woo P.C."/>
        </authorList>
    </citation>
    <scope>NUCLEOTIDE SEQUENCE [LARGE SCALE GENOMIC DNA]</scope>
    <source>
        <strain evidence="3 4">HKU16</strain>
    </source>
</reference>
<organism evidence="3 4">
    <name type="scientific">Christensenella hongkongensis</name>
    <dbReference type="NCBI Taxonomy" id="270498"/>
    <lineage>
        <taxon>Bacteria</taxon>
        <taxon>Bacillati</taxon>
        <taxon>Bacillota</taxon>
        <taxon>Clostridia</taxon>
        <taxon>Christensenellales</taxon>
        <taxon>Christensenellaceae</taxon>
        <taxon>Christensenella</taxon>
    </lineage>
</organism>
<dbReference type="InterPro" id="IPR052016">
    <property type="entry name" value="Bact_Sigma-Reg"/>
</dbReference>
<keyword evidence="4" id="KW-1185">Reference proteome</keyword>
<dbReference type="RefSeq" id="WP_046444473.1">
    <property type="nucleotide sequence ID" value="NZ_CAUERS010000090.1"/>
</dbReference>
<evidence type="ECO:0000259" key="2">
    <source>
        <dbReference type="Pfam" id="PF07228"/>
    </source>
</evidence>
<protein>
    <recommendedName>
        <fullName evidence="2">PPM-type phosphatase domain-containing protein</fullName>
    </recommendedName>
</protein>
<dbReference type="STRING" id="270498.CHK_2673"/>
<sequence length="390" mass="43012">MSVYIETSNESLFKYGEELCGDKVEIIRKGNFTTIVLADGLGSGVKANILSTLSSKIAATMISEGADIYETVETMASTLPVCAVRGLAYCTFTILRVHENGEAHLMEFDNPQVIILRDGKELPVDKTEIEIGDKKILESHFVMKEGDMCIAFSDGAIHAGVGQTLNFGWQRDNIVEYACRAYRKEMPARAMTKLMLSACNSLYDNKPGDDTTFVTTRVRHSCPAHIMVGPPVDCGRDEEIVGRLLDVDGIKVVCGGTTSQIVSRISGRELRVKIDYKDPGVPPIGMIDGIDLVTEGVVTLAKTFEIMQTYLSEESKMEEIFDIFKQDGASKLAKLLLEDCTKAHFIVGRAANPAHQNPDLPIDLSLKLRMVKDISRLLKKMGKDVEIEYC</sequence>
<dbReference type="InterPro" id="IPR036457">
    <property type="entry name" value="PPM-type-like_dom_sf"/>
</dbReference>
<comment type="caution">
    <text evidence="3">The sequence shown here is derived from an EMBL/GenBank/DDBJ whole genome shotgun (WGS) entry which is preliminary data.</text>
</comment>
<dbReference type="Gene3D" id="3.60.40.10">
    <property type="entry name" value="PPM-type phosphatase domain"/>
    <property type="match status" value="1"/>
</dbReference>
<dbReference type="Pfam" id="PF07228">
    <property type="entry name" value="SpoIIE"/>
    <property type="match status" value="1"/>
</dbReference>
<keyword evidence="1" id="KW-0378">Hydrolase</keyword>
<dbReference type="EMBL" id="LAYJ01000116">
    <property type="protein sequence ID" value="KKI49865.1"/>
    <property type="molecule type" value="Genomic_DNA"/>
</dbReference>
<feature type="domain" description="PPM-type phosphatase" evidence="2">
    <location>
        <begin position="33"/>
        <end position="218"/>
    </location>
</feature>
<name>A0A0M2NHW5_9FIRM</name>
<dbReference type="AlphaFoldDB" id="A0A0M2NHW5"/>
<evidence type="ECO:0000256" key="1">
    <source>
        <dbReference type="ARBA" id="ARBA00022801"/>
    </source>
</evidence>
<dbReference type="InterPro" id="IPR001932">
    <property type="entry name" value="PPM-type_phosphatase-like_dom"/>
</dbReference>
<dbReference type="SUPFAM" id="SSF81606">
    <property type="entry name" value="PP2C-like"/>
    <property type="match status" value="1"/>
</dbReference>
<gene>
    <name evidence="3" type="ORF">CHK_2673</name>
</gene>
<dbReference type="PANTHER" id="PTHR43156:SF2">
    <property type="entry name" value="STAGE II SPORULATION PROTEIN E"/>
    <property type="match status" value="1"/>
</dbReference>